<evidence type="ECO:0000256" key="5">
    <source>
        <dbReference type="SAM" id="SignalP"/>
    </source>
</evidence>
<evidence type="ECO:0000256" key="1">
    <source>
        <dbReference type="ARBA" id="ARBA00005964"/>
    </source>
</evidence>
<feature type="domain" description="Carboxylesterase type B" evidence="6">
    <location>
        <begin position="37"/>
        <end position="85"/>
    </location>
</feature>
<dbReference type="GO" id="GO:0003990">
    <property type="term" value="F:acetylcholinesterase activity"/>
    <property type="evidence" value="ECO:0007669"/>
    <property type="project" value="TreeGrafter"/>
</dbReference>
<comment type="similarity">
    <text evidence="1">Belongs to the type-B carboxylesterase/lipase family.</text>
</comment>
<gene>
    <name evidence="7" type="ORF">HPB48_021991</name>
</gene>
<dbReference type="GO" id="GO:0005615">
    <property type="term" value="C:extracellular space"/>
    <property type="evidence" value="ECO:0007669"/>
    <property type="project" value="TreeGrafter"/>
</dbReference>
<proteinExistence type="inferred from homology"/>
<dbReference type="InterPro" id="IPR002018">
    <property type="entry name" value="CarbesteraseB"/>
</dbReference>
<dbReference type="Proteomes" id="UP000821853">
    <property type="component" value="Chromosome 3"/>
</dbReference>
<dbReference type="GO" id="GO:0005886">
    <property type="term" value="C:plasma membrane"/>
    <property type="evidence" value="ECO:0007669"/>
    <property type="project" value="TreeGrafter"/>
</dbReference>
<evidence type="ECO:0000256" key="3">
    <source>
        <dbReference type="ARBA" id="ARBA00022801"/>
    </source>
</evidence>
<protein>
    <recommendedName>
        <fullName evidence="6">Carboxylesterase type B domain-containing protein</fullName>
    </recommendedName>
</protein>
<reference evidence="7 8" key="1">
    <citation type="journal article" date="2020" name="Cell">
        <title>Large-Scale Comparative Analyses of Tick Genomes Elucidate Their Genetic Diversity and Vector Capacities.</title>
        <authorList>
            <consortium name="Tick Genome and Microbiome Consortium (TIGMIC)"/>
            <person name="Jia N."/>
            <person name="Wang J."/>
            <person name="Shi W."/>
            <person name="Du L."/>
            <person name="Sun Y."/>
            <person name="Zhan W."/>
            <person name="Jiang J.F."/>
            <person name="Wang Q."/>
            <person name="Zhang B."/>
            <person name="Ji P."/>
            <person name="Bell-Sakyi L."/>
            <person name="Cui X.M."/>
            <person name="Yuan T.T."/>
            <person name="Jiang B.G."/>
            <person name="Yang W.F."/>
            <person name="Lam T.T."/>
            <person name="Chang Q.C."/>
            <person name="Ding S.J."/>
            <person name="Wang X.J."/>
            <person name="Zhu J.G."/>
            <person name="Ruan X.D."/>
            <person name="Zhao L."/>
            <person name="Wei J.T."/>
            <person name="Ye R.Z."/>
            <person name="Que T.C."/>
            <person name="Du C.H."/>
            <person name="Zhou Y.H."/>
            <person name="Cheng J.X."/>
            <person name="Dai P.F."/>
            <person name="Guo W.B."/>
            <person name="Han X.H."/>
            <person name="Huang E.J."/>
            <person name="Li L.F."/>
            <person name="Wei W."/>
            <person name="Gao Y.C."/>
            <person name="Liu J.Z."/>
            <person name="Shao H.Z."/>
            <person name="Wang X."/>
            <person name="Wang C.C."/>
            <person name="Yang T.C."/>
            <person name="Huo Q.B."/>
            <person name="Li W."/>
            <person name="Chen H.Y."/>
            <person name="Chen S.E."/>
            <person name="Zhou L.G."/>
            <person name="Ni X.B."/>
            <person name="Tian J.H."/>
            <person name="Sheng Y."/>
            <person name="Liu T."/>
            <person name="Pan Y.S."/>
            <person name="Xia L.Y."/>
            <person name="Li J."/>
            <person name="Zhao F."/>
            <person name="Cao W.C."/>
        </authorList>
    </citation>
    <scope>NUCLEOTIDE SEQUENCE [LARGE SCALE GENOMIC DNA]</scope>
    <source>
        <strain evidence="7">HaeL-2018</strain>
    </source>
</reference>
<comment type="caution">
    <text evidence="7">The sequence shown here is derived from an EMBL/GenBank/DDBJ whole genome shotgun (WGS) entry which is preliminary data.</text>
</comment>
<dbReference type="Gene3D" id="3.40.50.1820">
    <property type="entry name" value="alpha/beta hydrolase"/>
    <property type="match status" value="1"/>
</dbReference>
<feature type="chain" id="PRO_5039923763" description="Carboxylesterase type B domain-containing protein" evidence="5">
    <location>
        <begin position="20"/>
        <end position="87"/>
    </location>
</feature>
<feature type="signal peptide" evidence="5">
    <location>
        <begin position="1"/>
        <end position="19"/>
    </location>
</feature>
<dbReference type="OMA" id="MHWRIWR"/>
<dbReference type="PANTHER" id="PTHR43918:SF4">
    <property type="entry name" value="CARBOXYLIC ESTER HYDROLASE"/>
    <property type="match status" value="1"/>
</dbReference>
<sequence length="87" mass="10108">MHWRIWRLSFWILFTNLTCDLTFLAKLVAGNAEDHTLVVKTKKGCVQGFLKNTTMKKAVRVFLGIPYAEPPVGERRFQKPDEKENLD</sequence>
<keyword evidence="2" id="KW-0719">Serine esterase</keyword>
<evidence type="ECO:0000313" key="7">
    <source>
        <dbReference type="EMBL" id="KAH9371329.1"/>
    </source>
</evidence>
<dbReference type="GO" id="GO:0006581">
    <property type="term" value="P:acetylcholine catabolic process"/>
    <property type="evidence" value="ECO:0007669"/>
    <property type="project" value="TreeGrafter"/>
</dbReference>
<keyword evidence="3" id="KW-0378">Hydrolase</keyword>
<evidence type="ECO:0000256" key="4">
    <source>
        <dbReference type="ARBA" id="ARBA00023180"/>
    </source>
</evidence>
<dbReference type="InterPro" id="IPR050654">
    <property type="entry name" value="AChE-related_enzymes"/>
</dbReference>
<dbReference type="InterPro" id="IPR029058">
    <property type="entry name" value="AB_hydrolase_fold"/>
</dbReference>
<evidence type="ECO:0000259" key="6">
    <source>
        <dbReference type="Pfam" id="PF00135"/>
    </source>
</evidence>
<dbReference type="Pfam" id="PF00135">
    <property type="entry name" value="COesterase"/>
    <property type="match status" value="1"/>
</dbReference>
<dbReference type="EMBL" id="JABSTR010000005">
    <property type="protein sequence ID" value="KAH9371329.1"/>
    <property type="molecule type" value="Genomic_DNA"/>
</dbReference>
<dbReference type="AlphaFoldDB" id="A0A9J6G9C5"/>
<dbReference type="OrthoDB" id="6515669at2759"/>
<evidence type="ECO:0000313" key="8">
    <source>
        <dbReference type="Proteomes" id="UP000821853"/>
    </source>
</evidence>
<dbReference type="GO" id="GO:0019695">
    <property type="term" value="P:choline metabolic process"/>
    <property type="evidence" value="ECO:0007669"/>
    <property type="project" value="TreeGrafter"/>
</dbReference>
<dbReference type="VEuPathDB" id="VectorBase:HLOH_057837"/>
<keyword evidence="8" id="KW-1185">Reference proteome</keyword>
<organism evidence="7 8">
    <name type="scientific">Haemaphysalis longicornis</name>
    <name type="common">Bush tick</name>
    <dbReference type="NCBI Taxonomy" id="44386"/>
    <lineage>
        <taxon>Eukaryota</taxon>
        <taxon>Metazoa</taxon>
        <taxon>Ecdysozoa</taxon>
        <taxon>Arthropoda</taxon>
        <taxon>Chelicerata</taxon>
        <taxon>Arachnida</taxon>
        <taxon>Acari</taxon>
        <taxon>Parasitiformes</taxon>
        <taxon>Ixodida</taxon>
        <taxon>Ixodoidea</taxon>
        <taxon>Ixodidae</taxon>
        <taxon>Haemaphysalinae</taxon>
        <taxon>Haemaphysalis</taxon>
    </lineage>
</organism>
<dbReference type="PANTHER" id="PTHR43918">
    <property type="entry name" value="ACETYLCHOLINESTERASE"/>
    <property type="match status" value="1"/>
</dbReference>
<accession>A0A9J6G9C5</accession>
<name>A0A9J6G9C5_HAELO</name>
<keyword evidence="4" id="KW-0325">Glycoprotein</keyword>
<evidence type="ECO:0000256" key="2">
    <source>
        <dbReference type="ARBA" id="ARBA00022487"/>
    </source>
</evidence>
<keyword evidence="5" id="KW-0732">Signal</keyword>
<dbReference type="SUPFAM" id="SSF53474">
    <property type="entry name" value="alpha/beta-Hydrolases"/>
    <property type="match status" value="1"/>
</dbReference>